<reference evidence="1 2" key="2">
    <citation type="submission" date="2008-11" db="EMBL/GenBank/DDBJ databases">
        <title>Draft genome sequence of Eubacterium biforme (DSM 3989).</title>
        <authorList>
            <person name="Sudarsanam P."/>
            <person name="Ley R."/>
            <person name="Guruge J."/>
            <person name="Turnbaugh P.J."/>
            <person name="Mahowald M."/>
            <person name="Liep D."/>
            <person name="Gordon J."/>
        </authorList>
    </citation>
    <scope>NUCLEOTIDE SEQUENCE [LARGE SCALE GENOMIC DNA]</scope>
    <source>
        <strain evidence="1 2">DSM 3989</strain>
    </source>
</reference>
<sequence length="52" mass="6309">MELYIIILKGIMNRKMKGIKVKDLKIECEYFDCEIPQEYLEKNQEDLLLMKI</sequence>
<comment type="caution">
    <text evidence="1">The sequence shown here is derived from an EMBL/GenBank/DDBJ whole genome shotgun (WGS) entry which is preliminary data.</text>
</comment>
<keyword evidence="2" id="KW-1185">Reference proteome</keyword>
<protein>
    <submittedName>
        <fullName evidence="1">Uncharacterized protein</fullName>
    </submittedName>
</protein>
<evidence type="ECO:0000313" key="2">
    <source>
        <dbReference type="Proteomes" id="UP000004315"/>
    </source>
</evidence>
<name>B7CAA1_9FIRM</name>
<organism evidence="1 2">
    <name type="scientific">Holdemanella biformis DSM 3989</name>
    <dbReference type="NCBI Taxonomy" id="518637"/>
    <lineage>
        <taxon>Bacteria</taxon>
        <taxon>Bacillati</taxon>
        <taxon>Bacillota</taxon>
        <taxon>Erysipelotrichia</taxon>
        <taxon>Erysipelotrichales</taxon>
        <taxon>Erysipelotrichaceae</taxon>
        <taxon>Holdemanella</taxon>
    </lineage>
</organism>
<proteinExistence type="predicted"/>
<dbReference type="EMBL" id="ABYT01000063">
    <property type="protein sequence ID" value="EEC90317.1"/>
    <property type="molecule type" value="Genomic_DNA"/>
</dbReference>
<accession>B7CAA1</accession>
<dbReference type="HOGENOM" id="CLU_3080633_0_0_9"/>
<reference evidence="1 2" key="1">
    <citation type="submission" date="2008-10" db="EMBL/GenBank/DDBJ databases">
        <authorList>
            <person name="Fulton L."/>
            <person name="Clifton S."/>
            <person name="Fulton B."/>
            <person name="Xu J."/>
            <person name="Minx P."/>
            <person name="Pepin K.H."/>
            <person name="Johnson M."/>
            <person name="Bhonagiri V."/>
            <person name="Nash W.E."/>
            <person name="Mardis E.R."/>
            <person name="Wilson R.K."/>
        </authorList>
    </citation>
    <scope>NUCLEOTIDE SEQUENCE [LARGE SCALE GENOMIC DNA]</scope>
    <source>
        <strain evidence="1 2">DSM 3989</strain>
    </source>
</reference>
<gene>
    <name evidence="1" type="ORF">EUBIFOR_01122</name>
</gene>
<dbReference type="AlphaFoldDB" id="B7CAA1"/>
<evidence type="ECO:0000313" key="1">
    <source>
        <dbReference type="EMBL" id="EEC90317.1"/>
    </source>
</evidence>
<dbReference type="Proteomes" id="UP000004315">
    <property type="component" value="Unassembled WGS sequence"/>
</dbReference>